<dbReference type="InterPro" id="IPR039109">
    <property type="entry name" value="Ribosomal_eL30-like"/>
</dbReference>
<name>A0A0W8F1M9_9ZZZZ</name>
<comment type="caution">
    <text evidence="4">The sequence shown here is derived from an EMBL/GenBank/DDBJ whole genome shotgun (WGS) entry which is preliminary data.</text>
</comment>
<keyword evidence="1 4" id="KW-0689">Ribosomal protein</keyword>
<reference evidence="4" key="1">
    <citation type="journal article" date="2015" name="Proc. Natl. Acad. Sci. U.S.A.">
        <title>Networks of energetic and metabolic interactions define dynamics in microbial communities.</title>
        <authorList>
            <person name="Embree M."/>
            <person name="Liu J.K."/>
            <person name="Al-Bassam M.M."/>
            <person name="Zengler K."/>
        </authorList>
    </citation>
    <scope>NUCLEOTIDE SEQUENCE</scope>
</reference>
<dbReference type="GO" id="GO:0003735">
    <property type="term" value="F:structural constituent of ribosome"/>
    <property type="evidence" value="ECO:0007669"/>
    <property type="project" value="InterPro"/>
</dbReference>
<evidence type="ECO:0000256" key="2">
    <source>
        <dbReference type="ARBA" id="ARBA00023274"/>
    </source>
</evidence>
<dbReference type="Gene3D" id="3.30.1330.30">
    <property type="match status" value="1"/>
</dbReference>
<dbReference type="NCBIfam" id="NF002172">
    <property type="entry name" value="PRK01018.1"/>
    <property type="match status" value="1"/>
</dbReference>
<proteinExistence type="inferred from homology"/>
<protein>
    <submittedName>
        <fullName evidence="4">Lsu ribosomal protein l30e</fullName>
    </submittedName>
</protein>
<evidence type="ECO:0000313" key="4">
    <source>
        <dbReference type="EMBL" id="KUG14729.1"/>
    </source>
</evidence>
<dbReference type="Pfam" id="PF01248">
    <property type="entry name" value="Ribosomal_L7Ae"/>
    <property type="match status" value="1"/>
</dbReference>
<sequence length="96" mass="10373">MDFNVSLRRAIKTGNVILGQNNTEHCINEGRAQMVVLAGNCPEKFRESLGAREGLFVYTFQGSSVQLGKACGKPFMVSALAVVEPGESDILSLKRA</sequence>
<evidence type="ECO:0000259" key="3">
    <source>
        <dbReference type="Pfam" id="PF01248"/>
    </source>
</evidence>
<evidence type="ECO:0000256" key="1">
    <source>
        <dbReference type="ARBA" id="ARBA00022980"/>
    </source>
</evidence>
<dbReference type="PANTHER" id="PTHR11449">
    <property type="entry name" value="RIBOSOMAL PROTEIN L30"/>
    <property type="match status" value="1"/>
</dbReference>
<dbReference type="SUPFAM" id="SSF55315">
    <property type="entry name" value="L30e-like"/>
    <property type="match status" value="1"/>
</dbReference>
<dbReference type="InterPro" id="IPR000231">
    <property type="entry name" value="Ribosomal_eL30"/>
</dbReference>
<accession>A0A0W8F1M9</accession>
<dbReference type="EMBL" id="LNQE01001626">
    <property type="protein sequence ID" value="KUG14729.1"/>
    <property type="molecule type" value="Genomic_DNA"/>
</dbReference>
<dbReference type="HAMAP" id="MF_00481">
    <property type="entry name" value="Ribosomal_eL30"/>
    <property type="match status" value="1"/>
</dbReference>
<gene>
    <name evidence="4" type="ORF">ASZ90_015628</name>
</gene>
<dbReference type="GO" id="GO:0022625">
    <property type="term" value="C:cytosolic large ribosomal subunit"/>
    <property type="evidence" value="ECO:0007669"/>
    <property type="project" value="InterPro"/>
</dbReference>
<dbReference type="InterPro" id="IPR029064">
    <property type="entry name" value="Ribosomal_eL30-like_sf"/>
</dbReference>
<feature type="domain" description="Ribosomal protein eL8/eL30/eS12/Gadd45" evidence="3">
    <location>
        <begin position="4"/>
        <end position="91"/>
    </location>
</feature>
<dbReference type="AlphaFoldDB" id="A0A0W8F1M9"/>
<keyword evidence="2" id="KW-0687">Ribonucleoprotein</keyword>
<dbReference type="GO" id="GO:0003723">
    <property type="term" value="F:RNA binding"/>
    <property type="evidence" value="ECO:0007669"/>
    <property type="project" value="InterPro"/>
</dbReference>
<organism evidence="4">
    <name type="scientific">hydrocarbon metagenome</name>
    <dbReference type="NCBI Taxonomy" id="938273"/>
    <lineage>
        <taxon>unclassified sequences</taxon>
        <taxon>metagenomes</taxon>
        <taxon>ecological metagenomes</taxon>
    </lineage>
</organism>
<dbReference type="InterPro" id="IPR004038">
    <property type="entry name" value="Ribosomal_eL8/eL30/eS12/Gad45"/>
</dbReference>